<feature type="region of interest" description="Disordered" evidence="1">
    <location>
        <begin position="69"/>
        <end position="93"/>
    </location>
</feature>
<dbReference type="OrthoDB" id="330047at2759"/>
<proteinExistence type="predicted"/>
<evidence type="ECO:0000313" key="4">
    <source>
        <dbReference type="RefSeq" id="XP_013399725.1"/>
    </source>
</evidence>
<organism evidence="3 4">
    <name type="scientific">Lingula anatina</name>
    <name type="common">Brachiopod</name>
    <name type="synonym">Lingula unguis</name>
    <dbReference type="NCBI Taxonomy" id="7574"/>
    <lineage>
        <taxon>Eukaryota</taxon>
        <taxon>Metazoa</taxon>
        <taxon>Spiralia</taxon>
        <taxon>Lophotrochozoa</taxon>
        <taxon>Brachiopoda</taxon>
        <taxon>Linguliformea</taxon>
        <taxon>Lingulata</taxon>
        <taxon>Lingulida</taxon>
        <taxon>Linguloidea</taxon>
        <taxon>Lingulidae</taxon>
        <taxon>Lingula</taxon>
    </lineage>
</organism>
<dbReference type="RefSeq" id="XP_013399725.1">
    <property type="nucleotide sequence ID" value="XM_013544271.1"/>
</dbReference>
<feature type="transmembrane region" description="Helical" evidence="2">
    <location>
        <begin position="20"/>
        <end position="38"/>
    </location>
</feature>
<dbReference type="InParanoid" id="A0A1S3INA6"/>
<keyword evidence="2" id="KW-0472">Membrane</keyword>
<keyword evidence="2" id="KW-0812">Transmembrane</keyword>
<dbReference type="Proteomes" id="UP000085678">
    <property type="component" value="Unplaced"/>
</dbReference>
<accession>A0A1S3INA6</accession>
<evidence type="ECO:0000256" key="1">
    <source>
        <dbReference type="SAM" id="MobiDB-lite"/>
    </source>
</evidence>
<gene>
    <name evidence="4" type="primary">LOC106165908</name>
</gene>
<protein>
    <submittedName>
        <fullName evidence="4">Uncharacterized protein LOC106165908</fullName>
    </submittedName>
</protein>
<reference evidence="4" key="1">
    <citation type="submission" date="2025-08" db="UniProtKB">
        <authorList>
            <consortium name="RefSeq"/>
        </authorList>
    </citation>
    <scope>IDENTIFICATION</scope>
    <source>
        <tissue evidence="4">Gonads</tissue>
    </source>
</reference>
<keyword evidence="3" id="KW-1185">Reference proteome</keyword>
<name>A0A1S3INA6_LINAN</name>
<dbReference type="AlphaFoldDB" id="A0A1S3INA6"/>
<dbReference type="GeneID" id="106165908"/>
<sequence length="183" mass="20361">MDVSGFAPILLKMAYQTGVSYKTCMFTFAAIILFLSSVNTITLPPRQDDDGNNIDKDCCLKIRKRQGVTEKSSKPNTNTCRNADQPDLNVPATNETIDNNQVLEQSLPKTAYKLDDESTEQKCGVRFIGNITPELTSKVKADGDVTREEADEIIGHHDFNKATSCQNKNNINHTEMQVDHFGC</sequence>
<evidence type="ECO:0000256" key="2">
    <source>
        <dbReference type="SAM" id="Phobius"/>
    </source>
</evidence>
<dbReference type="KEGG" id="lak:106165908"/>
<evidence type="ECO:0000313" key="3">
    <source>
        <dbReference type="Proteomes" id="UP000085678"/>
    </source>
</evidence>
<keyword evidence="2" id="KW-1133">Transmembrane helix</keyword>